<name>W1WUD8_9ZZZZ</name>
<accession>W1WUD8</accession>
<evidence type="ECO:0000313" key="1">
    <source>
        <dbReference type="EMBL" id="ETJ21802.1"/>
    </source>
</evidence>
<feature type="non-terminal residue" evidence="1">
    <location>
        <position position="46"/>
    </location>
</feature>
<dbReference type="EMBL" id="AZMM01018310">
    <property type="protein sequence ID" value="ETJ21802.1"/>
    <property type="molecule type" value="Genomic_DNA"/>
</dbReference>
<gene>
    <name evidence="1" type="ORF">Q604_UNBC18310G0001</name>
</gene>
<organism evidence="1">
    <name type="scientific">human gut metagenome</name>
    <dbReference type="NCBI Taxonomy" id="408170"/>
    <lineage>
        <taxon>unclassified sequences</taxon>
        <taxon>metagenomes</taxon>
        <taxon>organismal metagenomes</taxon>
    </lineage>
</organism>
<dbReference type="AlphaFoldDB" id="W1WUD8"/>
<reference evidence="1" key="1">
    <citation type="submission" date="2013-12" db="EMBL/GenBank/DDBJ databases">
        <title>A Varibaculum cambriense genome reconstructed from a premature infant gut community with otherwise low bacterial novelty that shifts toward anaerobic metabolism during the third week of life.</title>
        <authorList>
            <person name="Brown C.T."/>
            <person name="Sharon I."/>
            <person name="Thomas B.C."/>
            <person name="Castelle C.J."/>
            <person name="Morowitz M.J."/>
            <person name="Banfield J.F."/>
        </authorList>
    </citation>
    <scope>NUCLEOTIDE SEQUENCE</scope>
</reference>
<comment type="caution">
    <text evidence="1">The sequence shown here is derived from an EMBL/GenBank/DDBJ whole genome shotgun (WGS) entry which is preliminary data.</text>
</comment>
<protein>
    <submittedName>
        <fullName evidence="1">Uncharacterized protein</fullName>
    </submittedName>
</protein>
<sequence length="46" mass="5548">MYQANIRDLITKLPQSNKTEHFLMNKFSNQDKVQQLQRQISQQLDQ</sequence>
<proteinExistence type="predicted"/>